<feature type="region of interest" description="Disordered" evidence="1">
    <location>
        <begin position="183"/>
        <end position="204"/>
    </location>
</feature>
<proteinExistence type="predicted"/>
<evidence type="ECO:0000313" key="3">
    <source>
        <dbReference type="Proteomes" id="UP000242642"/>
    </source>
</evidence>
<dbReference type="RefSeq" id="WP_093322527.1">
    <property type="nucleotide sequence ID" value="NZ_FOHV01000045.1"/>
</dbReference>
<dbReference type="EMBL" id="FOHV01000045">
    <property type="protein sequence ID" value="SET60233.1"/>
    <property type="molecule type" value="Genomic_DNA"/>
</dbReference>
<gene>
    <name evidence="2" type="ORF">SAMN02583745_02850</name>
</gene>
<sequence length="324" mass="36904">MTTETIETNATVSNLETVEINEVDIVQALTVLPEQKTALDVFKNENNEAEIILSRVKDHFSSLVFDMNTAKGRAECRAQAALIRKIKAKMEEIGKAEAAELKLLPKKVDTTRNFFKDKFEELAIAVRAPLTAYEAEEERKKAEEKAKKEAEELKKEIERCHEEALQMNELFDLKREQERVKAEQDKKAAEEKLQREAEDKARAEAKYQADLKIQEAENDKLRAQQKAAETERKTQEAIDEANKKAQAEIARLKKEQEDAENARLAKEKAEKEAEDARKANEDHRRTINRAAVVSLEDQGLDYDTAVKILKAIVKGEVAHVTVNY</sequence>
<evidence type="ECO:0000313" key="2">
    <source>
        <dbReference type="EMBL" id="SET60233.1"/>
    </source>
</evidence>
<accession>A0A1I0FS84</accession>
<feature type="region of interest" description="Disordered" evidence="1">
    <location>
        <begin position="217"/>
        <end position="282"/>
    </location>
</feature>
<dbReference type="AlphaFoldDB" id="A0A1I0FS84"/>
<keyword evidence="3" id="KW-1185">Reference proteome</keyword>
<name>A0A1I0FS84_9GAMM</name>
<dbReference type="STRING" id="1123402.SAMN02583745_02850"/>
<dbReference type="Proteomes" id="UP000242642">
    <property type="component" value="Unassembled WGS sequence"/>
</dbReference>
<protein>
    <submittedName>
        <fullName evidence="2">Uncharacterized protein</fullName>
    </submittedName>
</protein>
<reference evidence="3" key="1">
    <citation type="submission" date="2016-10" db="EMBL/GenBank/DDBJ databases">
        <authorList>
            <person name="Varghese N."/>
            <person name="Submissions S."/>
        </authorList>
    </citation>
    <scope>NUCLEOTIDE SEQUENCE [LARGE SCALE GENOMIC DNA]</scope>
    <source>
        <strain evidence="3">DSM 18579</strain>
    </source>
</reference>
<organism evidence="2 3">
    <name type="scientific">Thorsellia anophelis DSM 18579</name>
    <dbReference type="NCBI Taxonomy" id="1123402"/>
    <lineage>
        <taxon>Bacteria</taxon>
        <taxon>Pseudomonadati</taxon>
        <taxon>Pseudomonadota</taxon>
        <taxon>Gammaproteobacteria</taxon>
        <taxon>Enterobacterales</taxon>
        <taxon>Thorselliaceae</taxon>
        <taxon>Thorsellia</taxon>
    </lineage>
</organism>
<evidence type="ECO:0000256" key="1">
    <source>
        <dbReference type="SAM" id="MobiDB-lite"/>
    </source>
</evidence>